<dbReference type="EMBL" id="JAFBDR010000008">
    <property type="protein sequence ID" value="MBM7571323.1"/>
    <property type="molecule type" value="Genomic_DNA"/>
</dbReference>
<organism evidence="2 3">
    <name type="scientific">Aquibacillus albus</name>
    <dbReference type="NCBI Taxonomy" id="1168171"/>
    <lineage>
        <taxon>Bacteria</taxon>
        <taxon>Bacillati</taxon>
        <taxon>Bacillota</taxon>
        <taxon>Bacilli</taxon>
        <taxon>Bacillales</taxon>
        <taxon>Bacillaceae</taxon>
        <taxon>Aquibacillus</taxon>
    </lineage>
</organism>
<keyword evidence="1" id="KW-1133">Transmembrane helix</keyword>
<evidence type="ECO:0000313" key="3">
    <source>
        <dbReference type="Proteomes" id="UP001296943"/>
    </source>
</evidence>
<keyword evidence="1" id="KW-0812">Transmembrane</keyword>
<gene>
    <name evidence="2" type="ORF">JOC48_001819</name>
</gene>
<feature type="transmembrane region" description="Helical" evidence="1">
    <location>
        <begin position="37"/>
        <end position="56"/>
    </location>
</feature>
<comment type="caution">
    <text evidence="2">The sequence shown here is derived from an EMBL/GenBank/DDBJ whole genome shotgun (WGS) entry which is preliminary data.</text>
</comment>
<dbReference type="Proteomes" id="UP001296943">
    <property type="component" value="Unassembled WGS sequence"/>
</dbReference>
<name>A0ABS2MZV3_9BACI</name>
<protein>
    <submittedName>
        <fullName evidence="2">Membrane protein DedA with SNARE-associated domain</fullName>
    </submittedName>
</protein>
<keyword evidence="1" id="KW-0472">Membrane</keyword>
<evidence type="ECO:0000313" key="2">
    <source>
        <dbReference type="EMBL" id="MBM7571323.1"/>
    </source>
</evidence>
<accession>A0ABS2MZV3</accession>
<evidence type="ECO:0000256" key="1">
    <source>
        <dbReference type="SAM" id="Phobius"/>
    </source>
</evidence>
<proteinExistence type="predicted"/>
<reference evidence="2 3" key="1">
    <citation type="submission" date="2021-01" db="EMBL/GenBank/DDBJ databases">
        <title>Genomic Encyclopedia of Type Strains, Phase IV (KMG-IV): sequencing the most valuable type-strain genomes for metagenomic binning, comparative biology and taxonomic classification.</title>
        <authorList>
            <person name="Goeker M."/>
        </authorList>
    </citation>
    <scope>NUCLEOTIDE SEQUENCE [LARGE SCALE GENOMIC DNA]</scope>
    <source>
        <strain evidence="2 3">DSM 23711</strain>
    </source>
</reference>
<keyword evidence="3" id="KW-1185">Reference proteome</keyword>
<feature type="transmembrane region" description="Helical" evidence="1">
    <location>
        <begin position="6"/>
        <end position="25"/>
    </location>
</feature>
<sequence>MGRMEIFHSLIKALLFIALAIVLFTNMFEYQPISREARIIIIVLVLLEAIVIIRKIDNRNKKDY</sequence>
<dbReference type="RefSeq" id="WP_204498844.1">
    <property type="nucleotide sequence ID" value="NZ_JAFBDR010000008.1"/>
</dbReference>